<evidence type="ECO:0000256" key="1">
    <source>
        <dbReference type="ARBA" id="ARBA00004370"/>
    </source>
</evidence>
<dbReference type="Gene3D" id="2.30.29.30">
    <property type="entry name" value="Pleckstrin-homology domain (PH domain)/Phosphotyrosine-binding domain (PTB)"/>
    <property type="match status" value="1"/>
</dbReference>
<proteinExistence type="predicted"/>
<feature type="domain" description="PH" evidence="4">
    <location>
        <begin position="6"/>
        <end position="122"/>
    </location>
</feature>
<evidence type="ECO:0000313" key="6">
    <source>
        <dbReference type="WBParaSite" id="EEL_0000629201-mRNA-1"/>
    </source>
</evidence>
<dbReference type="InterPro" id="IPR011993">
    <property type="entry name" value="PH-like_dom_sf"/>
</dbReference>
<feature type="region of interest" description="Disordered" evidence="3">
    <location>
        <begin position="118"/>
        <end position="192"/>
    </location>
</feature>
<evidence type="ECO:0000256" key="2">
    <source>
        <dbReference type="ARBA" id="ARBA00023136"/>
    </source>
</evidence>
<dbReference type="FunFam" id="2.30.29.30:FF:000624">
    <property type="entry name" value="Protein CBG23324"/>
    <property type="match status" value="1"/>
</dbReference>
<dbReference type="WBParaSite" id="EEL_0000629201-mRNA-1">
    <property type="protein sequence ID" value="EEL_0000629201-mRNA-1"/>
    <property type="gene ID" value="EEL_0000629201"/>
</dbReference>
<organism evidence="5 6">
    <name type="scientific">Elaeophora elaphi</name>
    <dbReference type="NCBI Taxonomy" id="1147741"/>
    <lineage>
        <taxon>Eukaryota</taxon>
        <taxon>Metazoa</taxon>
        <taxon>Ecdysozoa</taxon>
        <taxon>Nematoda</taxon>
        <taxon>Chromadorea</taxon>
        <taxon>Rhabditida</taxon>
        <taxon>Spirurina</taxon>
        <taxon>Spiruromorpha</taxon>
        <taxon>Filarioidea</taxon>
        <taxon>Onchocercidae</taxon>
        <taxon>Elaeophora</taxon>
    </lineage>
</organism>
<evidence type="ECO:0000313" key="5">
    <source>
        <dbReference type="Proteomes" id="UP000050640"/>
    </source>
</evidence>
<feature type="compositionally biased region" description="Pro residues" evidence="3">
    <location>
        <begin position="177"/>
        <end position="192"/>
    </location>
</feature>
<accession>A0A0R3RVX9</accession>
<keyword evidence="5" id="KW-1185">Reference proteome</keyword>
<dbReference type="SMART" id="SM00233">
    <property type="entry name" value="PH"/>
    <property type="match status" value="1"/>
</dbReference>
<name>A0A0R3RVX9_9BILA</name>
<sequence>MGDFQRKLKEGEILRYRSSFLGKKWKECWVVLFSDSEFIWYDKKGDSKPAGSIFLKDFVPYTCVGPMCDRMPVRRPELPPRYSLYHLVGIGMDSQASKVHWFLFSSDSDLESWFTEITKTLPKPNPPPAGASQQLPASGPNAPPPTYNPPPVYPNTPPQITNTYPNQPMYNPATNSPQPPVYPSTAPQPPMYPSAAPNYGGGASGGTTVIIKIQDNDTYITNNYYGGGPENRGDEVSGSAAGTVDSTGNQDTVQDYYGGYDIDGGSHDVSGGYDVEGGDYDDTGGYDIGGDDDFGDGDDFGGGDFSGGDW</sequence>
<feature type="compositionally biased region" description="Polar residues" evidence="3">
    <location>
        <begin position="244"/>
        <end position="253"/>
    </location>
</feature>
<dbReference type="PRINTS" id="PR01217">
    <property type="entry name" value="PRICHEXTENSN"/>
</dbReference>
<dbReference type="GO" id="GO:0045595">
    <property type="term" value="P:regulation of cell differentiation"/>
    <property type="evidence" value="ECO:0007669"/>
    <property type="project" value="TreeGrafter"/>
</dbReference>
<dbReference type="InterPro" id="IPR001849">
    <property type="entry name" value="PH_domain"/>
</dbReference>
<keyword evidence="2" id="KW-0472">Membrane</keyword>
<dbReference type="GO" id="GO:0016020">
    <property type="term" value="C:membrane"/>
    <property type="evidence" value="ECO:0007669"/>
    <property type="project" value="UniProtKB-SubCell"/>
</dbReference>
<dbReference type="SUPFAM" id="SSF50729">
    <property type="entry name" value="PH domain-like"/>
    <property type="match status" value="1"/>
</dbReference>
<feature type="compositionally biased region" description="Polar residues" evidence="3">
    <location>
        <begin position="159"/>
        <end position="176"/>
    </location>
</feature>
<dbReference type="PROSITE" id="PS50003">
    <property type="entry name" value="PH_DOMAIN"/>
    <property type="match status" value="1"/>
</dbReference>
<dbReference type="InterPro" id="IPR039680">
    <property type="entry name" value="PLEKHB1/2"/>
</dbReference>
<feature type="region of interest" description="Disordered" evidence="3">
    <location>
        <begin position="230"/>
        <end position="310"/>
    </location>
</feature>
<protein>
    <submittedName>
        <fullName evidence="6">PH domain-containing protein</fullName>
    </submittedName>
</protein>
<dbReference type="PANTHER" id="PTHR14309">
    <property type="entry name" value="EXPRESSED PROTEIN"/>
    <property type="match status" value="1"/>
</dbReference>
<comment type="subcellular location">
    <subcellularLocation>
        <location evidence="1">Membrane</location>
    </subcellularLocation>
</comment>
<feature type="compositionally biased region" description="Acidic residues" evidence="3">
    <location>
        <begin position="276"/>
        <end position="301"/>
    </location>
</feature>
<dbReference type="Pfam" id="PF00169">
    <property type="entry name" value="PH"/>
    <property type="match status" value="1"/>
</dbReference>
<feature type="compositionally biased region" description="Pro residues" evidence="3">
    <location>
        <begin position="141"/>
        <end position="157"/>
    </location>
</feature>
<dbReference type="PANTHER" id="PTHR14309:SF12">
    <property type="entry name" value="PH DOMAIN-CONTAINING PROTEIN"/>
    <property type="match status" value="1"/>
</dbReference>
<evidence type="ECO:0000256" key="3">
    <source>
        <dbReference type="SAM" id="MobiDB-lite"/>
    </source>
</evidence>
<evidence type="ECO:0000259" key="4">
    <source>
        <dbReference type="PROSITE" id="PS50003"/>
    </source>
</evidence>
<reference evidence="6" key="1">
    <citation type="submission" date="2017-02" db="UniProtKB">
        <authorList>
            <consortium name="WormBaseParasite"/>
        </authorList>
    </citation>
    <scope>IDENTIFICATION</scope>
</reference>
<dbReference type="Proteomes" id="UP000050640">
    <property type="component" value="Unplaced"/>
</dbReference>
<dbReference type="AlphaFoldDB" id="A0A0R3RVX9"/>